<name>A0A5C5GCX7_9RHOB</name>
<dbReference type="Proteomes" id="UP000314011">
    <property type="component" value="Unassembled WGS sequence"/>
</dbReference>
<evidence type="ECO:0000313" key="1">
    <source>
        <dbReference type="EMBL" id="TNY32004.1"/>
    </source>
</evidence>
<comment type="caution">
    <text evidence="1">The sequence shown here is derived from an EMBL/GenBank/DDBJ whole genome shotgun (WGS) entry which is preliminary data.</text>
</comment>
<gene>
    <name evidence="1" type="ORF">FHY64_01485</name>
</gene>
<dbReference type="EMBL" id="VFFF01000001">
    <property type="protein sequence ID" value="TNY32004.1"/>
    <property type="molecule type" value="Genomic_DNA"/>
</dbReference>
<accession>A0A5C5GCX7</accession>
<dbReference type="RefSeq" id="WP_140192685.1">
    <property type="nucleotide sequence ID" value="NZ_CP065915.1"/>
</dbReference>
<proteinExistence type="predicted"/>
<sequence length="214" mass="22336">MSIATISAVLTGDLVASRTAGNDRVDAAIDALSAAAIAFGDDHHTALRFTRHRGDGWQVHLSDPSLILIAGLWFLARLRAADLGVDTRISIGTGPVDSTGTLDLSDANGPAFHRSGDGLDQMPRRRRLVMAGDGIGPWQDAVADLADGLSVGWTAAQAEAVSHALSPRGTTHEAIAARLGITRQAVQSRLAAAGMAHLQGALDAFRAHHYGEPT</sequence>
<keyword evidence="2" id="KW-1185">Reference proteome</keyword>
<evidence type="ECO:0000313" key="2">
    <source>
        <dbReference type="Proteomes" id="UP000314011"/>
    </source>
</evidence>
<dbReference type="AlphaFoldDB" id="A0A5C5GCX7"/>
<reference evidence="1 2" key="1">
    <citation type="submission" date="2019-06" db="EMBL/GenBank/DDBJ databases">
        <title>Genome of new Rhodobacteraceae sp. SM1903.</title>
        <authorList>
            <person name="Ren X."/>
        </authorList>
    </citation>
    <scope>NUCLEOTIDE SEQUENCE [LARGE SCALE GENOMIC DNA]</scope>
    <source>
        <strain evidence="1 2">SM1903</strain>
    </source>
</reference>
<dbReference type="OrthoDB" id="7210707at2"/>
<protein>
    <submittedName>
        <fullName evidence="1">Uncharacterized protein</fullName>
    </submittedName>
</protein>
<organism evidence="1 2">
    <name type="scientific">Pelagovum pacificum</name>
    <dbReference type="NCBI Taxonomy" id="2588711"/>
    <lineage>
        <taxon>Bacteria</taxon>
        <taxon>Pseudomonadati</taxon>
        <taxon>Pseudomonadota</taxon>
        <taxon>Alphaproteobacteria</taxon>
        <taxon>Rhodobacterales</taxon>
        <taxon>Paracoccaceae</taxon>
        <taxon>Pelagovum</taxon>
    </lineage>
</organism>